<dbReference type="SMART" id="SM00829">
    <property type="entry name" value="PKS_ER"/>
    <property type="match status" value="1"/>
</dbReference>
<dbReference type="InterPro" id="IPR011032">
    <property type="entry name" value="GroES-like_sf"/>
</dbReference>
<protein>
    <submittedName>
        <fullName evidence="6">D-arabinose 1-dehydrogenase, Zn-dependent alcohol dehydrogenase family</fullName>
    </submittedName>
</protein>
<dbReference type="Gene3D" id="3.90.180.10">
    <property type="entry name" value="Medium-chain alcohol dehydrogenases, catalytic domain"/>
    <property type="match status" value="1"/>
</dbReference>
<dbReference type="Pfam" id="PF08240">
    <property type="entry name" value="ADH_N"/>
    <property type="match status" value="1"/>
</dbReference>
<keyword evidence="2" id="KW-0479">Metal-binding</keyword>
<evidence type="ECO:0000313" key="7">
    <source>
        <dbReference type="Proteomes" id="UP000181980"/>
    </source>
</evidence>
<keyword evidence="3" id="KW-0862">Zinc</keyword>
<keyword evidence="4" id="KW-0560">Oxidoreductase</keyword>
<dbReference type="Proteomes" id="UP000181980">
    <property type="component" value="Unassembled WGS sequence"/>
</dbReference>
<dbReference type="PANTHER" id="PTHR43401">
    <property type="entry name" value="L-THREONINE 3-DEHYDROGENASE"/>
    <property type="match status" value="1"/>
</dbReference>
<feature type="domain" description="Enoyl reductase (ER)" evidence="5">
    <location>
        <begin position="10"/>
        <end position="336"/>
    </location>
</feature>
<dbReference type="InterPro" id="IPR050129">
    <property type="entry name" value="Zn_alcohol_dh"/>
</dbReference>
<evidence type="ECO:0000313" key="6">
    <source>
        <dbReference type="EMBL" id="SEF11169.1"/>
    </source>
</evidence>
<accession>A0A1H5PBA5</accession>
<dbReference type="PANTHER" id="PTHR43401:SF2">
    <property type="entry name" value="L-THREONINE 3-DEHYDROGENASE"/>
    <property type="match status" value="1"/>
</dbReference>
<evidence type="ECO:0000256" key="3">
    <source>
        <dbReference type="ARBA" id="ARBA00022833"/>
    </source>
</evidence>
<gene>
    <name evidence="6" type="ORF">SAMN04488561_4037</name>
</gene>
<dbReference type="InterPro" id="IPR036291">
    <property type="entry name" value="NAD(P)-bd_dom_sf"/>
</dbReference>
<keyword evidence="7" id="KW-1185">Reference proteome</keyword>
<dbReference type="STRING" id="561176.SAMN04488561_4037"/>
<evidence type="ECO:0000256" key="1">
    <source>
        <dbReference type="ARBA" id="ARBA00001947"/>
    </source>
</evidence>
<dbReference type="EMBL" id="FNUC01000004">
    <property type="protein sequence ID" value="SEF11169.1"/>
    <property type="molecule type" value="Genomic_DNA"/>
</dbReference>
<dbReference type="InterPro" id="IPR013154">
    <property type="entry name" value="ADH-like_N"/>
</dbReference>
<dbReference type="RefSeq" id="WP_069109814.1">
    <property type="nucleotide sequence ID" value="NZ_FNUC01000004.1"/>
</dbReference>
<sequence length="339" mass="34167">MTGAAVVAPGGADGVVVGPLPRPRPAAGEVLVAVRTVGANHLDLHVMNGRGPGAAARLPLVPGIDPAGEIVELGPDVPGDRRGEQVVVKPNIACGTCRYCRAGEDADCTAQRVVGGHRDGGAAQYVAVPERAAIPIGGLDHATATAAVHSVPIALHAIEAAGGIEAGATVLVTGATGAIGSAAVQLARHAGARVLAASTSADVTTAGAEPLRYAEPDDLPELVAARAPDGADVVVDGTGRADVLTAAARCLAWRGRLVLCAASSAGQLRLDPRTFYQRRHTVVGAASAGYDDVVRALELVAAGVVVPEIAAEYPLAEIHAAWAALGDRSRRGKVVIRVR</sequence>
<organism evidence="6 7">
    <name type="scientific">Jiangella alba</name>
    <dbReference type="NCBI Taxonomy" id="561176"/>
    <lineage>
        <taxon>Bacteria</taxon>
        <taxon>Bacillati</taxon>
        <taxon>Actinomycetota</taxon>
        <taxon>Actinomycetes</taxon>
        <taxon>Jiangellales</taxon>
        <taxon>Jiangellaceae</taxon>
        <taxon>Jiangella</taxon>
    </lineage>
</organism>
<reference evidence="7" key="1">
    <citation type="submission" date="2016-10" db="EMBL/GenBank/DDBJ databases">
        <authorList>
            <person name="Varghese N."/>
            <person name="Submissions S."/>
        </authorList>
    </citation>
    <scope>NUCLEOTIDE SEQUENCE [LARGE SCALE GENOMIC DNA]</scope>
    <source>
        <strain evidence="7">DSM 45237</strain>
    </source>
</reference>
<dbReference type="SUPFAM" id="SSF50129">
    <property type="entry name" value="GroES-like"/>
    <property type="match status" value="1"/>
</dbReference>
<comment type="cofactor">
    <cofactor evidence="1">
        <name>Zn(2+)</name>
        <dbReference type="ChEBI" id="CHEBI:29105"/>
    </cofactor>
</comment>
<dbReference type="InterPro" id="IPR013149">
    <property type="entry name" value="ADH-like_C"/>
</dbReference>
<dbReference type="OrthoDB" id="3175656at2"/>
<evidence type="ECO:0000256" key="4">
    <source>
        <dbReference type="ARBA" id="ARBA00023002"/>
    </source>
</evidence>
<dbReference type="GO" id="GO:0016491">
    <property type="term" value="F:oxidoreductase activity"/>
    <property type="evidence" value="ECO:0007669"/>
    <property type="project" value="UniProtKB-KW"/>
</dbReference>
<dbReference type="AlphaFoldDB" id="A0A1H5PBA5"/>
<proteinExistence type="predicted"/>
<dbReference type="Pfam" id="PF00107">
    <property type="entry name" value="ADH_zinc_N"/>
    <property type="match status" value="1"/>
</dbReference>
<name>A0A1H5PBA5_9ACTN</name>
<evidence type="ECO:0000256" key="2">
    <source>
        <dbReference type="ARBA" id="ARBA00022723"/>
    </source>
</evidence>
<evidence type="ECO:0000259" key="5">
    <source>
        <dbReference type="SMART" id="SM00829"/>
    </source>
</evidence>
<dbReference type="InterPro" id="IPR020843">
    <property type="entry name" value="ER"/>
</dbReference>
<dbReference type="GO" id="GO:0046872">
    <property type="term" value="F:metal ion binding"/>
    <property type="evidence" value="ECO:0007669"/>
    <property type="project" value="UniProtKB-KW"/>
</dbReference>
<dbReference type="SUPFAM" id="SSF51735">
    <property type="entry name" value="NAD(P)-binding Rossmann-fold domains"/>
    <property type="match status" value="1"/>
</dbReference>